<dbReference type="PROSITE" id="PS50966">
    <property type="entry name" value="ZF_SWIM"/>
    <property type="match status" value="1"/>
</dbReference>
<dbReference type="InterPro" id="IPR006564">
    <property type="entry name" value="Znf_PMZ"/>
</dbReference>
<keyword evidence="2" id="KW-0479">Metal-binding</keyword>
<keyword evidence="4" id="KW-0862">Zinc</keyword>
<evidence type="ECO:0000256" key="2">
    <source>
        <dbReference type="ARBA" id="ARBA00022723"/>
    </source>
</evidence>
<evidence type="ECO:0000313" key="10">
    <source>
        <dbReference type="EMBL" id="KAK9214909.1"/>
    </source>
</evidence>
<dbReference type="InterPro" id="IPR036875">
    <property type="entry name" value="Znf_CCHC_sf"/>
</dbReference>
<evidence type="ECO:0000256" key="8">
    <source>
        <dbReference type="SAM" id="MobiDB-lite"/>
    </source>
</evidence>
<gene>
    <name evidence="10" type="ORF">WN944_006909</name>
</gene>
<dbReference type="InterPro" id="IPR004332">
    <property type="entry name" value="Transposase_MuDR"/>
</dbReference>
<keyword evidence="6" id="KW-0233">DNA recombination</keyword>
<comment type="caution">
    <text evidence="10">The sequence shown here is derived from an EMBL/GenBank/DDBJ whole genome shotgun (WGS) entry which is preliminary data.</text>
</comment>
<dbReference type="Pfam" id="PF04434">
    <property type="entry name" value="SWIM"/>
    <property type="match status" value="1"/>
</dbReference>
<feature type="compositionally biased region" description="Acidic residues" evidence="8">
    <location>
        <begin position="174"/>
        <end position="206"/>
    </location>
</feature>
<dbReference type="AlphaFoldDB" id="A0AAP0MK03"/>
<keyword evidence="11" id="KW-1185">Reference proteome</keyword>
<dbReference type="PROSITE" id="PS01007">
    <property type="entry name" value="TRANSPOSASE_MUTATOR"/>
    <property type="match status" value="1"/>
</dbReference>
<proteinExistence type="predicted"/>
<evidence type="ECO:0000259" key="9">
    <source>
        <dbReference type="PROSITE" id="PS50966"/>
    </source>
</evidence>
<evidence type="ECO:0000256" key="4">
    <source>
        <dbReference type="ARBA" id="ARBA00022833"/>
    </source>
</evidence>
<feature type="region of interest" description="Disordered" evidence="8">
    <location>
        <begin position="156"/>
        <end position="206"/>
    </location>
</feature>
<evidence type="ECO:0000313" key="11">
    <source>
        <dbReference type="Proteomes" id="UP001428341"/>
    </source>
</evidence>
<name>A0AAP0MK03_9ROSI</name>
<dbReference type="InterPro" id="IPR007527">
    <property type="entry name" value="Znf_SWIM"/>
</dbReference>
<dbReference type="InterPro" id="IPR001207">
    <property type="entry name" value="Transposase_mutator"/>
</dbReference>
<evidence type="ECO:0000256" key="1">
    <source>
        <dbReference type="ARBA" id="ARBA00022578"/>
    </source>
</evidence>
<evidence type="ECO:0000256" key="7">
    <source>
        <dbReference type="PROSITE-ProRule" id="PRU00325"/>
    </source>
</evidence>
<dbReference type="Proteomes" id="UP001428341">
    <property type="component" value="Unassembled WGS sequence"/>
</dbReference>
<feature type="compositionally biased region" description="Polar residues" evidence="8">
    <location>
        <begin position="821"/>
        <end position="840"/>
    </location>
</feature>
<dbReference type="PANTHER" id="PTHR31973:SF187">
    <property type="entry name" value="MUTATOR TRANSPOSASE MUDRA PROTEIN"/>
    <property type="match status" value="1"/>
</dbReference>
<reference evidence="10 11" key="1">
    <citation type="submission" date="2024-05" db="EMBL/GenBank/DDBJ databases">
        <title>Haplotype-resolved chromosome-level genome assembly of Huyou (Citrus changshanensis).</title>
        <authorList>
            <person name="Miao C."/>
            <person name="Chen W."/>
            <person name="Wu Y."/>
            <person name="Wang L."/>
            <person name="Zhao S."/>
            <person name="Grierson D."/>
            <person name="Xu C."/>
            <person name="Chen K."/>
        </authorList>
    </citation>
    <scope>NUCLEOTIDE SEQUENCE [LARGE SCALE GENOMIC DNA]</scope>
    <source>
        <strain evidence="10">01-14</strain>
        <tissue evidence="10">Leaf</tissue>
    </source>
</reference>
<dbReference type="Pfam" id="PF10551">
    <property type="entry name" value="MULE"/>
    <property type="match status" value="1"/>
</dbReference>
<feature type="domain" description="SWIM-type" evidence="9">
    <location>
        <begin position="678"/>
        <end position="710"/>
    </location>
</feature>
<sequence length="848" mass="97211">MARPGLKLRDIIPSFLSASIDLLYFDIEAVIDGEVFSVGLAIPEQYSLHKLWVDIRDACWGHPIRNANGIKVQVIFPWQTEQQAILTDKDLLEAFEQLRVKGYNWARFAVTPKKVLPDINRVESSADKCTQQLNNDVESGNEELYNCYDASVDEFEDDYETDPHGSDLVSSNPDDYEEDYETDPPGNDLDDYESGDDSGGESDDDVVQEQTCIKYEKNAGGFQFNSVGDEILLKPGQLFVNVWEFRKVLKVFAIRNGFRLKRLKNEKTRVTCVCAAPNCTWRIHASPNWNRRSFQIKTYCPEHTCPRVDDNYEATSDWIAATYLHLFKANPEIKISVIAAALMQRYGIECNNQRLYRAKRKALELLGEDHKTSYSKLFRYKHALLNSNPGSTVSIERDWTGGAEFPTFKRFFFCIDSSRRGFFEGCRPFIGVDGCHLKGPYKGVLLTAVSIDANYGIYPLAMCVVDTENNESWLYFLEKLYDQVGCNGGEGLCFMSDRQKGILNALERVFPLSFKRYCCRHIYANFKNKFPGLLLKKVFWRACRSSNAADFHSHMEELKNITPDGYEWLMKIPIACWAKHLFSPHTKCSHVTNNMTESFNNWINNYRGLPIVRMFEEIRRKIMRLIHKRHEAALGWNDELPPVVRRKIVEGRVAARSLSIIFGHNETFEVVEDATKIIVVDLPKKNCDCGEWGISGLPCKHAICCIDAKRYPVEDFIHPYLKKTAFIGTYKHQFTPVPDEKKWPLELHDNLQPPTAIRSAGRPQTKRRKEADESSTFKRSSSLRCSHCDQWGHNKRTCPRTTRDNEKKRAKKRVKGKAPISKTNSQDLGNPSSQTQSSAHDNGHLTQE</sequence>
<dbReference type="GO" id="GO:0006313">
    <property type="term" value="P:DNA transposition"/>
    <property type="evidence" value="ECO:0007669"/>
    <property type="project" value="InterPro"/>
</dbReference>
<evidence type="ECO:0000256" key="6">
    <source>
        <dbReference type="ARBA" id="ARBA00023172"/>
    </source>
</evidence>
<keyword evidence="5" id="KW-0238">DNA-binding</keyword>
<feature type="region of interest" description="Disordered" evidence="8">
    <location>
        <begin position="796"/>
        <end position="848"/>
    </location>
</feature>
<dbReference type="InterPro" id="IPR018289">
    <property type="entry name" value="MULE_transposase_dom"/>
</dbReference>
<organism evidence="10 11">
    <name type="scientific">Citrus x changshan-huyou</name>
    <dbReference type="NCBI Taxonomy" id="2935761"/>
    <lineage>
        <taxon>Eukaryota</taxon>
        <taxon>Viridiplantae</taxon>
        <taxon>Streptophyta</taxon>
        <taxon>Embryophyta</taxon>
        <taxon>Tracheophyta</taxon>
        <taxon>Spermatophyta</taxon>
        <taxon>Magnoliopsida</taxon>
        <taxon>eudicotyledons</taxon>
        <taxon>Gunneridae</taxon>
        <taxon>Pentapetalae</taxon>
        <taxon>rosids</taxon>
        <taxon>malvids</taxon>
        <taxon>Sapindales</taxon>
        <taxon>Rutaceae</taxon>
        <taxon>Aurantioideae</taxon>
        <taxon>Citrus</taxon>
    </lineage>
</organism>
<keyword evidence="3 7" id="KW-0863">Zinc-finger</keyword>
<dbReference type="GO" id="GO:0003677">
    <property type="term" value="F:DNA binding"/>
    <property type="evidence" value="ECO:0007669"/>
    <property type="project" value="UniProtKB-KW"/>
</dbReference>
<dbReference type="GO" id="GO:0008270">
    <property type="term" value="F:zinc ion binding"/>
    <property type="evidence" value="ECO:0007669"/>
    <property type="project" value="UniProtKB-KW"/>
</dbReference>
<dbReference type="GO" id="GO:0004803">
    <property type="term" value="F:transposase activity"/>
    <property type="evidence" value="ECO:0007669"/>
    <property type="project" value="InterPro"/>
</dbReference>
<keyword evidence="1" id="KW-0815">Transposition</keyword>
<dbReference type="SMART" id="SM00575">
    <property type="entry name" value="ZnF_PMZ"/>
    <property type="match status" value="1"/>
</dbReference>
<evidence type="ECO:0000256" key="3">
    <source>
        <dbReference type="ARBA" id="ARBA00022771"/>
    </source>
</evidence>
<feature type="region of interest" description="Disordered" evidence="8">
    <location>
        <begin position="748"/>
        <end position="778"/>
    </location>
</feature>
<dbReference type="EMBL" id="JBCGBO010000003">
    <property type="protein sequence ID" value="KAK9214909.1"/>
    <property type="molecule type" value="Genomic_DNA"/>
</dbReference>
<dbReference type="Pfam" id="PF03108">
    <property type="entry name" value="DBD_Tnp_Mut"/>
    <property type="match status" value="1"/>
</dbReference>
<accession>A0AAP0MK03</accession>
<protein>
    <recommendedName>
        <fullName evidence="9">SWIM-type domain-containing protein</fullName>
    </recommendedName>
</protein>
<dbReference type="SUPFAM" id="SSF57756">
    <property type="entry name" value="Retrovirus zinc finger-like domains"/>
    <property type="match status" value="1"/>
</dbReference>
<evidence type="ECO:0000256" key="5">
    <source>
        <dbReference type="ARBA" id="ARBA00023125"/>
    </source>
</evidence>
<dbReference type="PANTHER" id="PTHR31973">
    <property type="entry name" value="POLYPROTEIN, PUTATIVE-RELATED"/>
    <property type="match status" value="1"/>
</dbReference>